<evidence type="ECO:0000313" key="1">
    <source>
        <dbReference type="EMBL" id="GAI95577.1"/>
    </source>
</evidence>
<dbReference type="AlphaFoldDB" id="X1SR88"/>
<protein>
    <submittedName>
        <fullName evidence="1">Uncharacterized protein</fullName>
    </submittedName>
</protein>
<organism evidence="1">
    <name type="scientific">marine sediment metagenome</name>
    <dbReference type="NCBI Taxonomy" id="412755"/>
    <lineage>
        <taxon>unclassified sequences</taxon>
        <taxon>metagenomes</taxon>
        <taxon>ecological metagenomes</taxon>
    </lineage>
</organism>
<feature type="non-terminal residue" evidence="1">
    <location>
        <position position="1"/>
    </location>
</feature>
<dbReference type="EMBL" id="BARW01018152">
    <property type="protein sequence ID" value="GAI95577.1"/>
    <property type="molecule type" value="Genomic_DNA"/>
</dbReference>
<proteinExistence type="predicted"/>
<name>X1SR88_9ZZZZ</name>
<sequence length="37" mass="4509">LNLDLEEAFKKKMDKCYGRDKDRYKIKEDEVSEDNLE</sequence>
<comment type="caution">
    <text evidence="1">The sequence shown here is derived from an EMBL/GenBank/DDBJ whole genome shotgun (WGS) entry which is preliminary data.</text>
</comment>
<accession>X1SR88</accession>
<gene>
    <name evidence="1" type="ORF">S12H4_31143</name>
</gene>
<reference evidence="1" key="1">
    <citation type="journal article" date="2014" name="Front. Microbiol.">
        <title>High frequency of phylogenetically diverse reductive dehalogenase-homologous genes in deep subseafloor sedimentary metagenomes.</title>
        <authorList>
            <person name="Kawai M."/>
            <person name="Futagami T."/>
            <person name="Toyoda A."/>
            <person name="Takaki Y."/>
            <person name="Nishi S."/>
            <person name="Hori S."/>
            <person name="Arai W."/>
            <person name="Tsubouchi T."/>
            <person name="Morono Y."/>
            <person name="Uchiyama I."/>
            <person name="Ito T."/>
            <person name="Fujiyama A."/>
            <person name="Inagaki F."/>
            <person name="Takami H."/>
        </authorList>
    </citation>
    <scope>NUCLEOTIDE SEQUENCE</scope>
    <source>
        <strain evidence="1">Expedition CK06-06</strain>
    </source>
</reference>